<evidence type="ECO:0000256" key="5">
    <source>
        <dbReference type="ARBA" id="ARBA00022692"/>
    </source>
</evidence>
<dbReference type="Proteomes" id="UP000630528">
    <property type="component" value="Unassembled WGS sequence"/>
</dbReference>
<comment type="caution">
    <text evidence="9">The sequence shown here is derived from an EMBL/GenBank/DDBJ whole genome shotgun (WGS) entry which is preliminary data.</text>
</comment>
<feature type="transmembrane region" description="Helical" evidence="8">
    <location>
        <begin position="170"/>
        <end position="191"/>
    </location>
</feature>
<feature type="transmembrane region" description="Helical" evidence="8">
    <location>
        <begin position="82"/>
        <end position="102"/>
    </location>
</feature>
<keyword evidence="5 8" id="KW-0812">Transmembrane</keyword>
<evidence type="ECO:0000313" key="10">
    <source>
        <dbReference type="Proteomes" id="UP000630528"/>
    </source>
</evidence>
<gene>
    <name evidence="9" type="ORF">JJB11_08105</name>
</gene>
<evidence type="ECO:0000256" key="7">
    <source>
        <dbReference type="ARBA" id="ARBA00023136"/>
    </source>
</evidence>
<evidence type="ECO:0000256" key="1">
    <source>
        <dbReference type="ARBA" id="ARBA00004651"/>
    </source>
</evidence>
<sequence length="252" mass="25112">MALAALWPAGMEAGRYAAMGALVFGGACLQGVGGLGFSMFCAPVALLLFPELVPGPILALGCPLALLAGLREFSAIEWGTAGYTLAGRAVGAALATAVLQVLSGPTLSILFALLILAGVGLSVRGWVVSVTPRASAAAGVASGLMGTITSAGAPPLAIAMQDLPPAPLRATLGCVFFVGSVMSLIALAAAGKTDARQLLIGVLLLPWMVAGFFASGPLARRMSRTGVRKVLLGLAAVSALAILAQSLVPTHA</sequence>
<keyword evidence="6 8" id="KW-1133">Transmembrane helix</keyword>
<evidence type="ECO:0000256" key="6">
    <source>
        <dbReference type="ARBA" id="ARBA00022989"/>
    </source>
</evidence>
<evidence type="ECO:0000256" key="3">
    <source>
        <dbReference type="ARBA" id="ARBA00022448"/>
    </source>
</evidence>
<keyword evidence="4 8" id="KW-1003">Cell membrane</keyword>
<reference evidence="9" key="2">
    <citation type="submission" date="2021-01" db="EMBL/GenBank/DDBJ databases">
        <authorList>
            <person name="Kang M."/>
        </authorList>
    </citation>
    <scope>NUCLEOTIDE SEQUENCE</scope>
    <source>
        <strain evidence="9">KACC 17527</strain>
    </source>
</reference>
<dbReference type="Pfam" id="PF01925">
    <property type="entry name" value="TauE"/>
    <property type="match status" value="1"/>
</dbReference>
<dbReference type="InterPro" id="IPR002781">
    <property type="entry name" value="TM_pro_TauE-like"/>
</dbReference>
<dbReference type="EMBL" id="JAEPWM010000002">
    <property type="protein sequence ID" value="MBK6006057.1"/>
    <property type="molecule type" value="Genomic_DNA"/>
</dbReference>
<evidence type="ECO:0000256" key="2">
    <source>
        <dbReference type="ARBA" id="ARBA00009142"/>
    </source>
</evidence>
<comment type="subcellular location">
    <subcellularLocation>
        <location evidence="1 8">Cell membrane</location>
        <topology evidence="1 8">Multi-pass membrane protein</topology>
    </subcellularLocation>
</comment>
<organism evidence="9 10">
    <name type="scientific">Ramlibacter ginsenosidimutans</name>
    <dbReference type="NCBI Taxonomy" id="502333"/>
    <lineage>
        <taxon>Bacteria</taxon>
        <taxon>Pseudomonadati</taxon>
        <taxon>Pseudomonadota</taxon>
        <taxon>Betaproteobacteria</taxon>
        <taxon>Burkholderiales</taxon>
        <taxon>Comamonadaceae</taxon>
        <taxon>Ramlibacter</taxon>
    </lineage>
</organism>
<feature type="transmembrane region" description="Helical" evidence="8">
    <location>
        <begin position="197"/>
        <end position="218"/>
    </location>
</feature>
<feature type="transmembrane region" description="Helical" evidence="8">
    <location>
        <begin position="21"/>
        <end position="46"/>
    </location>
</feature>
<evidence type="ECO:0000313" key="9">
    <source>
        <dbReference type="EMBL" id="MBK6006057.1"/>
    </source>
</evidence>
<evidence type="ECO:0000256" key="4">
    <source>
        <dbReference type="ARBA" id="ARBA00022475"/>
    </source>
</evidence>
<protein>
    <recommendedName>
        <fullName evidence="8">Probable membrane transporter protein</fullName>
    </recommendedName>
</protein>
<proteinExistence type="inferred from homology"/>
<reference evidence="9" key="1">
    <citation type="journal article" date="2012" name="J. Microbiol. Biotechnol.">
        <title>Ramlibacter ginsenosidimutans sp. nov., with ginsenoside-converting activity.</title>
        <authorList>
            <person name="Wang L."/>
            <person name="An D.S."/>
            <person name="Kim S.G."/>
            <person name="Jin F.X."/>
            <person name="Kim S.C."/>
            <person name="Lee S.T."/>
            <person name="Im W.T."/>
        </authorList>
    </citation>
    <scope>NUCLEOTIDE SEQUENCE</scope>
    <source>
        <strain evidence="9">KACC 17527</strain>
    </source>
</reference>
<keyword evidence="3" id="KW-0813">Transport</keyword>
<accession>A0A934TR67</accession>
<keyword evidence="10" id="KW-1185">Reference proteome</keyword>
<dbReference type="PANTHER" id="PTHR30269:SF37">
    <property type="entry name" value="MEMBRANE TRANSPORTER PROTEIN"/>
    <property type="match status" value="1"/>
</dbReference>
<feature type="transmembrane region" description="Helical" evidence="8">
    <location>
        <begin position="230"/>
        <end position="248"/>
    </location>
</feature>
<keyword evidence="7 8" id="KW-0472">Membrane</keyword>
<feature type="transmembrane region" description="Helical" evidence="8">
    <location>
        <begin position="52"/>
        <end position="70"/>
    </location>
</feature>
<comment type="similarity">
    <text evidence="2 8">Belongs to the 4-toluene sulfonate uptake permease (TSUP) (TC 2.A.102) family.</text>
</comment>
<dbReference type="AlphaFoldDB" id="A0A934TR67"/>
<evidence type="ECO:0000256" key="8">
    <source>
        <dbReference type="RuleBase" id="RU363041"/>
    </source>
</evidence>
<dbReference type="GO" id="GO:0005886">
    <property type="term" value="C:plasma membrane"/>
    <property type="evidence" value="ECO:0007669"/>
    <property type="project" value="UniProtKB-SubCell"/>
</dbReference>
<dbReference type="PANTHER" id="PTHR30269">
    <property type="entry name" value="TRANSMEMBRANE PROTEIN YFCA"/>
    <property type="match status" value="1"/>
</dbReference>
<feature type="transmembrane region" description="Helical" evidence="8">
    <location>
        <begin position="108"/>
        <end position="127"/>
    </location>
</feature>
<dbReference type="InterPro" id="IPR052017">
    <property type="entry name" value="TSUP"/>
</dbReference>
<name>A0A934TR67_9BURK</name>